<protein>
    <submittedName>
        <fullName evidence="3">Uncharacterized protein</fullName>
    </submittedName>
</protein>
<feature type="transmembrane region" description="Helical" evidence="2">
    <location>
        <begin position="6"/>
        <end position="25"/>
    </location>
</feature>
<gene>
    <name evidence="3" type="ORF">CC85DRAFT_327725</name>
</gene>
<keyword evidence="2" id="KW-0812">Transmembrane</keyword>
<reference evidence="3 4" key="1">
    <citation type="submission" date="2015-03" db="EMBL/GenBank/DDBJ databases">
        <title>Genomics and transcriptomics of the oil-accumulating basidiomycete yeast T. oleaginosus allow insights into substrate utilization and the diverse evolutionary trajectories of mating systems in fungi.</title>
        <authorList>
            <consortium name="DOE Joint Genome Institute"/>
            <person name="Kourist R."/>
            <person name="Kracht O."/>
            <person name="Bracharz F."/>
            <person name="Lipzen A."/>
            <person name="Nolan M."/>
            <person name="Ohm R."/>
            <person name="Grigoriev I."/>
            <person name="Sun S."/>
            <person name="Heitman J."/>
            <person name="Bruck T."/>
            <person name="Nowrousian M."/>
        </authorList>
    </citation>
    <scope>NUCLEOTIDE SEQUENCE [LARGE SCALE GENOMIC DNA]</scope>
    <source>
        <strain evidence="3 4">IBC0246</strain>
    </source>
</reference>
<accession>A0A0J0XPP0</accession>
<dbReference type="GeneID" id="28987216"/>
<proteinExistence type="predicted"/>
<feature type="region of interest" description="Disordered" evidence="1">
    <location>
        <begin position="53"/>
        <end position="81"/>
    </location>
</feature>
<evidence type="ECO:0000313" key="4">
    <source>
        <dbReference type="Proteomes" id="UP000053611"/>
    </source>
</evidence>
<dbReference type="RefSeq" id="XP_018279518.1">
    <property type="nucleotide sequence ID" value="XM_018426613.1"/>
</dbReference>
<sequence>MNTPRSVAYGWGALIVATGIGYWYAKGVNERRWNDQRARGLRANPTDWKEKVAAEEAAAANPDAPAEAGEAEKKGRGRIVL</sequence>
<dbReference type="OrthoDB" id="2559326at2759"/>
<feature type="compositionally biased region" description="Low complexity" evidence="1">
    <location>
        <begin position="55"/>
        <end position="68"/>
    </location>
</feature>
<name>A0A0J0XPP0_9TREE</name>
<organism evidence="3 4">
    <name type="scientific">Cutaneotrichosporon oleaginosum</name>
    <dbReference type="NCBI Taxonomy" id="879819"/>
    <lineage>
        <taxon>Eukaryota</taxon>
        <taxon>Fungi</taxon>
        <taxon>Dikarya</taxon>
        <taxon>Basidiomycota</taxon>
        <taxon>Agaricomycotina</taxon>
        <taxon>Tremellomycetes</taxon>
        <taxon>Trichosporonales</taxon>
        <taxon>Trichosporonaceae</taxon>
        <taxon>Cutaneotrichosporon</taxon>
    </lineage>
</organism>
<dbReference type="Proteomes" id="UP000053611">
    <property type="component" value="Unassembled WGS sequence"/>
</dbReference>
<dbReference type="AlphaFoldDB" id="A0A0J0XPP0"/>
<keyword evidence="2" id="KW-1133">Transmembrane helix</keyword>
<keyword evidence="4" id="KW-1185">Reference proteome</keyword>
<keyword evidence="2" id="KW-0472">Membrane</keyword>
<dbReference type="EMBL" id="KQ087199">
    <property type="protein sequence ID" value="KLT43027.1"/>
    <property type="molecule type" value="Genomic_DNA"/>
</dbReference>
<evidence type="ECO:0000313" key="3">
    <source>
        <dbReference type="EMBL" id="KLT43027.1"/>
    </source>
</evidence>
<evidence type="ECO:0000256" key="2">
    <source>
        <dbReference type="SAM" id="Phobius"/>
    </source>
</evidence>
<evidence type="ECO:0000256" key="1">
    <source>
        <dbReference type="SAM" id="MobiDB-lite"/>
    </source>
</evidence>